<feature type="domain" description="GFO/IDH/MocA-like oxidoreductase" evidence="2">
    <location>
        <begin position="140"/>
        <end position="247"/>
    </location>
</feature>
<dbReference type="Gene3D" id="3.30.360.10">
    <property type="entry name" value="Dihydrodipicolinate Reductase, domain 2"/>
    <property type="match status" value="1"/>
</dbReference>
<reference evidence="3" key="1">
    <citation type="journal article" date="2021" name="PeerJ">
        <title>Extensive microbial diversity within the chicken gut microbiome revealed by metagenomics and culture.</title>
        <authorList>
            <person name="Gilroy R."/>
            <person name="Ravi A."/>
            <person name="Getino M."/>
            <person name="Pursley I."/>
            <person name="Horton D.L."/>
            <person name="Alikhan N.F."/>
            <person name="Baker D."/>
            <person name="Gharbi K."/>
            <person name="Hall N."/>
            <person name="Watson M."/>
            <person name="Adriaenssens E.M."/>
            <person name="Foster-Nyarko E."/>
            <person name="Jarju S."/>
            <person name="Secka A."/>
            <person name="Antonio M."/>
            <person name="Oren A."/>
            <person name="Chaudhuri R.R."/>
            <person name="La Ragione R."/>
            <person name="Hildebrand F."/>
            <person name="Pallen M.J."/>
        </authorList>
    </citation>
    <scope>NUCLEOTIDE SEQUENCE</scope>
    <source>
        <strain evidence="3">ChiGjej1B1-14440</strain>
    </source>
</reference>
<proteinExistence type="predicted"/>
<name>A0A9D1XLN4_9FIRM</name>
<dbReference type="Pfam" id="PF22725">
    <property type="entry name" value="GFO_IDH_MocA_C3"/>
    <property type="match status" value="1"/>
</dbReference>
<dbReference type="EMBL" id="DXET01000141">
    <property type="protein sequence ID" value="HIX81604.1"/>
    <property type="molecule type" value="Genomic_DNA"/>
</dbReference>
<dbReference type="GO" id="GO:0000166">
    <property type="term" value="F:nucleotide binding"/>
    <property type="evidence" value="ECO:0007669"/>
    <property type="project" value="InterPro"/>
</dbReference>
<comment type="caution">
    <text evidence="3">The sequence shown here is derived from an EMBL/GenBank/DDBJ whole genome shotgun (WGS) entry which is preliminary data.</text>
</comment>
<organism evidence="3 4">
    <name type="scientific">Candidatus Erysipelatoclostridium merdavium</name>
    <dbReference type="NCBI Taxonomy" id="2838566"/>
    <lineage>
        <taxon>Bacteria</taxon>
        <taxon>Bacillati</taxon>
        <taxon>Bacillota</taxon>
        <taxon>Erysipelotrichia</taxon>
        <taxon>Erysipelotrichales</taxon>
        <taxon>Erysipelotrichales incertae sedis</taxon>
    </lineage>
</organism>
<evidence type="ECO:0000259" key="1">
    <source>
        <dbReference type="Pfam" id="PF01408"/>
    </source>
</evidence>
<dbReference type="PANTHER" id="PTHR43054">
    <property type="match status" value="1"/>
</dbReference>
<sequence length="329" mass="37362">MNLGIIGSGMIVQDFLTIADLIDDMKLEAILGRKESIEKINFLANKYNINKTYYDYDELLDDDNIDTVYIAVPNHLHFEFTKKALDHKKHVICEKPFTSNLDELKELITLSKQNNCLLFEAITNQYLPAYKKIKKQLPSIGKISIVSCNFSQYSSRYDDFKKGIILPAFDVNKSGGALMDLNVYNIHFVVGLFGKPEHVHYYANIEHDIDTSGVLCLNYPNFEAVCIAAKDCSAPISTTIQGDKGCIKIDGPVSVLSDVQILKNTENSERIDTDNYHRLYSEFKAFTTYIDNLDFETCNKMLEHSYIVMDVLTQARKSANIVFGVEKNN</sequence>
<dbReference type="SUPFAM" id="SSF51735">
    <property type="entry name" value="NAD(P)-binding Rossmann-fold domains"/>
    <property type="match status" value="1"/>
</dbReference>
<accession>A0A9D1XLN4</accession>
<evidence type="ECO:0000313" key="4">
    <source>
        <dbReference type="Proteomes" id="UP000886724"/>
    </source>
</evidence>
<feature type="domain" description="Gfo/Idh/MocA-like oxidoreductase N-terminal" evidence="1">
    <location>
        <begin position="2"/>
        <end position="119"/>
    </location>
</feature>
<dbReference type="Gene3D" id="3.40.50.720">
    <property type="entry name" value="NAD(P)-binding Rossmann-like Domain"/>
    <property type="match status" value="1"/>
</dbReference>
<dbReference type="SUPFAM" id="SSF55347">
    <property type="entry name" value="Glyceraldehyde-3-phosphate dehydrogenase-like, C-terminal domain"/>
    <property type="match status" value="1"/>
</dbReference>
<evidence type="ECO:0000259" key="2">
    <source>
        <dbReference type="Pfam" id="PF22725"/>
    </source>
</evidence>
<protein>
    <submittedName>
        <fullName evidence="3">Gfo/Idh/MocA family oxidoreductase</fullName>
    </submittedName>
</protein>
<dbReference type="Proteomes" id="UP000886724">
    <property type="component" value="Unassembled WGS sequence"/>
</dbReference>
<evidence type="ECO:0000313" key="3">
    <source>
        <dbReference type="EMBL" id="HIX81604.1"/>
    </source>
</evidence>
<dbReference type="AlphaFoldDB" id="A0A9D1XLN4"/>
<reference evidence="3" key="2">
    <citation type="submission" date="2021-04" db="EMBL/GenBank/DDBJ databases">
        <authorList>
            <person name="Gilroy R."/>
        </authorList>
    </citation>
    <scope>NUCLEOTIDE SEQUENCE</scope>
    <source>
        <strain evidence="3">ChiGjej1B1-14440</strain>
    </source>
</reference>
<dbReference type="InterPro" id="IPR000683">
    <property type="entry name" value="Gfo/Idh/MocA-like_OxRdtase_N"/>
</dbReference>
<gene>
    <name evidence="3" type="ORF">H9980_06495</name>
</gene>
<dbReference type="Pfam" id="PF01408">
    <property type="entry name" value="GFO_IDH_MocA"/>
    <property type="match status" value="1"/>
</dbReference>
<dbReference type="InterPro" id="IPR036291">
    <property type="entry name" value="NAD(P)-bd_dom_sf"/>
</dbReference>
<dbReference type="PANTHER" id="PTHR43054:SF1">
    <property type="entry name" value="SCYLLO-INOSITOL 2-DEHYDROGENASE (NADP(+)) IOLU"/>
    <property type="match status" value="1"/>
</dbReference>
<dbReference type="InterPro" id="IPR055170">
    <property type="entry name" value="GFO_IDH_MocA-like_dom"/>
</dbReference>